<comment type="caution">
    <text evidence="1">The sequence shown here is derived from an EMBL/GenBank/DDBJ whole genome shotgun (WGS) entry which is preliminary data.</text>
</comment>
<gene>
    <name evidence="1" type="ORF">BSTOLATCC_MIC34811</name>
</gene>
<dbReference type="AlphaFoldDB" id="A0AAU9JI32"/>
<keyword evidence="2" id="KW-1185">Reference proteome</keyword>
<dbReference type="GO" id="GO:0002161">
    <property type="term" value="F:aminoacyl-tRNA deacylase activity"/>
    <property type="evidence" value="ECO:0007669"/>
    <property type="project" value="InterPro"/>
</dbReference>
<dbReference type="PANTHER" id="PTHR30411:SF4">
    <property type="entry name" value="YBAK_AMINOACYL-TRNA SYNTHETASE-ASSOCIATED DOMAIN-CONTAINING PROTEIN"/>
    <property type="match status" value="1"/>
</dbReference>
<dbReference type="EMBL" id="CAJZBQ010000035">
    <property type="protein sequence ID" value="CAG9323775.1"/>
    <property type="molecule type" value="Genomic_DNA"/>
</dbReference>
<dbReference type="InterPro" id="IPR036754">
    <property type="entry name" value="YbaK/aa-tRNA-synt-asso_dom_sf"/>
</dbReference>
<protein>
    <recommendedName>
        <fullName evidence="3">YbaK/aminoacyl-tRNA synthetase-associated domain-containing protein</fullName>
    </recommendedName>
</protein>
<dbReference type="SUPFAM" id="SSF55826">
    <property type="entry name" value="YbaK/ProRS associated domain"/>
    <property type="match status" value="1"/>
</dbReference>
<sequence>MEALAKRINALPMSEVELNLWYFFRQRKLRSIQIKRAPSDYYEWTLEKRRDFLGAPSTHYLCKTIILENTAWNELYQDEPAYFKYVAVVIQYESKLSSEKVMKFAKEWQNNSIKHKKVAKKHFHFRLADEDIAHKLTGYGYNAVTPFLMKTELPLLLSKEILQLSPEYFWLGGGEVDLKLGISIDEFLENTNAMVADITS</sequence>
<name>A0AAU9JI32_9CILI</name>
<evidence type="ECO:0000313" key="1">
    <source>
        <dbReference type="EMBL" id="CAG9323775.1"/>
    </source>
</evidence>
<evidence type="ECO:0000313" key="2">
    <source>
        <dbReference type="Proteomes" id="UP001162131"/>
    </source>
</evidence>
<accession>A0AAU9JI32</accession>
<dbReference type="Proteomes" id="UP001162131">
    <property type="component" value="Unassembled WGS sequence"/>
</dbReference>
<dbReference type="Gene3D" id="3.90.960.10">
    <property type="entry name" value="YbaK/aminoacyl-tRNA synthetase-associated domain"/>
    <property type="match status" value="1"/>
</dbReference>
<organism evidence="1 2">
    <name type="scientific">Blepharisma stoltei</name>
    <dbReference type="NCBI Taxonomy" id="1481888"/>
    <lineage>
        <taxon>Eukaryota</taxon>
        <taxon>Sar</taxon>
        <taxon>Alveolata</taxon>
        <taxon>Ciliophora</taxon>
        <taxon>Postciliodesmatophora</taxon>
        <taxon>Heterotrichea</taxon>
        <taxon>Heterotrichida</taxon>
        <taxon>Blepharismidae</taxon>
        <taxon>Blepharisma</taxon>
    </lineage>
</organism>
<proteinExistence type="predicted"/>
<dbReference type="CDD" id="cd04332">
    <property type="entry name" value="YbaK_like"/>
    <property type="match status" value="1"/>
</dbReference>
<evidence type="ECO:0008006" key="3">
    <source>
        <dbReference type="Google" id="ProtNLM"/>
    </source>
</evidence>
<dbReference type="PANTHER" id="PTHR30411">
    <property type="entry name" value="CYTOPLASMIC PROTEIN"/>
    <property type="match status" value="1"/>
</dbReference>
<reference evidence="1" key="1">
    <citation type="submission" date="2021-09" db="EMBL/GenBank/DDBJ databases">
        <authorList>
            <consortium name="AG Swart"/>
            <person name="Singh M."/>
            <person name="Singh A."/>
            <person name="Seah K."/>
            <person name="Emmerich C."/>
        </authorList>
    </citation>
    <scope>NUCLEOTIDE SEQUENCE</scope>
    <source>
        <strain evidence="1">ATCC30299</strain>
    </source>
</reference>